<evidence type="ECO:0000313" key="1">
    <source>
        <dbReference type="EMBL" id="KGB36113.1"/>
    </source>
</evidence>
<organism evidence="1">
    <name type="scientific">Schistosoma haematobium</name>
    <name type="common">Blood fluke</name>
    <dbReference type="NCBI Taxonomy" id="6185"/>
    <lineage>
        <taxon>Eukaryota</taxon>
        <taxon>Metazoa</taxon>
        <taxon>Spiralia</taxon>
        <taxon>Lophotrochozoa</taxon>
        <taxon>Platyhelminthes</taxon>
        <taxon>Trematoda</taxon>
        <taxon>Digenea</taxon>
        <taxon>Strigeidida</taxon>
        <taxon>Schistosomatoidea</taxon>
        <taxon>Schistosomatidae</taxon>
        <taxon>Schistosoma</taxon>
    </lineage>
</organism>
<feature type="non-terminal residue" evidence="1">
    <location>
        <position position="1"/>
    </location>
</feature>
<dbReference type="AlphaFoldDB" id="A0A095C333"/>
<dbReference type="EMBL" id="KL250745">
    <property type="protein sequence ID" value="KGB36113.1"/>
    <property type="molecule type" value="Genomic_DNA"/>
</dbReference>
<feature type="non-terminal residue" evidence="1">
    <location>
        <position position="47"/>
    </location>
</feature>
<proteinExistence type="predicted"/>
<sequence length="47" mass="5460">HFITLDTTNQSWIGIDKGLYTHKTTLNPAVIVTWILVLKVQEDFYLI</sequence>
<gene>
    <name evidence="1" type="ORF">MS3_04390</name>
</gene>
<protein>
    <submittedName>
        <fullName evidence="1">Uncharacterized protein</fullName>
    </submittedName>
</protein>
<name>A0A095C333_SCHHA</name>
<accession>A0A095C333</accession>
<reference evidence="1" key="1">
    <citation type="journal article" date="2012" name="Nat. Genet.">
        <title>Whole-genome sequence of Schistosoma haematobium.</title>
        <authorList>
            <person name="Young N.D."/>
            <person name="Jex A.R."/>
            <person name="Li B."/>
            <person name="Liu S."/>
            <person name="Yang L."/>
            <person name="Xiong Z."/>
            <person name="Li Y."/>
            <person name="Cantacessi C."/>
            <person name="Hall R.S."/>
            <person name="Xu X."/>
            <person name="Chen F."/>
            <person name="Wu X."/>
            <person name="Zerlotini A."/>
            <person name="Oliveira G."/>
            <person name="Hofmann A."/>
            <person name="Zhang G."/>
            <person name="Fang X."/>
            <person name="Kang Y."/>
            <person name="Campbell B.E."/>
            <person name="Loukas A."/>
            <person name="Ranganathan S."/>
            <person name="Rollinson D."/>
            <person name="Rinaldi G."/>
            <person name="Brindley P.J."/>
            <person name="Yang H."/>
            <person name="Wang J."/>
            <person name="Wang J."/>
            <person name="Gasser R.B."/>
        </authorList>
    </citation>
    <scope>NUCLEOTIDE SEQUENCE [LARGE SCALE GENOMIC DNA]</scope>
</reference>